<reference evidence="1 2" key="1">
    <citation type="submission" date="2020-02" db="EMBL/GenBank/DDBJ databases">
        <title>Streptomyces malaysiensis DSM14702 (JHCC583434, PFL_A843) Genome sequencing and assembly.</title>
        <authorList>
            <person name="Samborskyy M."/>
        </authorList>
    </citation>
    <scope>NUCLEOTIDE SEQUENCE [LARGE SCALE GENOMIC DNA]</scope>
    <source>
        <strain evidence="1 2">DSM 14702</strain>
    </source>
</reference>
<gene>
    <name evidence="1" type="ORF">SMALB_6783</name>
</gene>
<dbReference type="EMBL" id="JAALLH010000001">
    <property type="protein sequence ID" value="NIY68686.1"/>
    <property type="molecule type" value="Genomic_DNA"/>
</dbReference>
<accession>A0A7X5X8M9</accession>
<dbReference type="AlphaFoldDB" id="A0A7X5X8M9"/>
<evidence type="ECO:0000313" key="2">
    <source>
        <dbReference type="Proteomes" id="UP000536624"/>
    </source>
</evidence>
<organism evidence="1 2">
    <name type="scientific">Streptomyces malaysiensis</name>
    <dbReference type="NCBI Taxonomy" id="92644"/>
    <lineage>
        <taxon>Bacteria</taxon>
        <taxon>Bacillati</taxon>
        <taxon>Actinomycetota</taxon>
        <taxon>Actinomycetes</taxon>
        <taxon>Kitasatosporales</taxon>
        <taxon>Streptomycetaceae</taxon>
        <taxon>Streptomyces</taxon>
        <taxon>Streptomyces violaceusniger group</taxon>
    </lineage>
</organism>
<evidence type="ECO:0000313" key="1">
    <source>
        <dbReference type="EMBL" id="NIY68686.1"/>
    </source>
</evidence>
<protein>
    <submittedName>
        <fullName evidence="1">Uncharacterized protein</fullName>
    </submittedName>
</protein>
<name>A0A7X5X8M9_STRMQ</name>
<proteinExistence type="predicted"/>
<dbReference type="Proteomes" id="UP000536624">
    <property type="component" value="Unassembled WGS sequence"/>
</dbReference>
<sequence>MSPCRSAGVVSPSGVSDLAIVEGERLELRLRRRRHRLLRRPVGRGEALHLVPGLFGFALLRFLCCRVLVGRPEARSPGLGHGRLGLGEGLAGLGHMLADRGGELTEAHDFQGEVVGPFAEGGPAFAGPVHAGHMTAQVGADVEDLRAGVA</sequence>
<comment type="caution">
    <text evidence="1">The sequence shown here is derived from an EMBL/GenBank/DDBJ whole genome shotgun (WGS) entry which is preliminary data.</text>
</comment>